<evidence type="ECO:0000313" key="2">
    <source>
        <dbReference type="Proteomes" id="UP001177595"/>
    </source>
</evidence>
<reference evidence="1" key="1">
    <citation type="submission" date="2023-04" db="EMBL/GenBank/DDBJ databases">
        <title>Genome dynamics across the evolutionary transition to endosymbiosis.</title>
        <authorList>
            <person name="Siozios S."/>
            <person name="Nadal-Jimenez P."/>
            <person name="Azagi T."/>
            <person name="Sprong H."/>
            <person name="Frost C.L."/>
            <person name="Parratt S.R."/>
            <person name="Taylor G."/>
            <person name="Brettell L."/>
            <person name="Lew K.C."/>
            <person name="Croft L."/>
            <person name="King K.C."/>
            <person name="Brockhurst M.A."/>
            <person name="Hypsa V."/>
            <person name="Novakova E."/>
            <person name="Darby A.C."/>
            <person name="Hurst G.D.D."/>
        </authorList>
    </citation>
    <scope>NUCLEOTIDE SEQUENCE</scope>
    <source>
        <strain evidence="1">APv</strain>
    </source>
</reference>
<dbReference type="EMBL" id="CP123504">
    <property type="protein sequence ID" value="WGM00908.1"/>
    <property type="molecule type" value="Genomic_DNA"/>
</dbReference>
<gene>
    <name evidence="1" type="ORF">QE210_13780</name>
</gene>
<sequence length="81" mass="9300">MESTKVTIHELISAAPGWLVSEGDTSYPIISWARCRVLWTNDKYEDISRLISDNRILPCIFDGSQIKPLVEFQDVAWVNPY</sequence>
<accession>A0AA95KCV1</accession>
<dbReference type="Proteomes" id="UP001177595">
    <property type="component" value="Chromosome"/>
</dbReference>
<protein>
    <submittedName>
        <fullName evidence="1">Uncharacterized protein</fullName>
    </submittedName>
</protein>
<proteinExistence type="predicted"/>
<evidence type="ECO:0000313" key="1">
    <source>
        <dbReference type="EMBL" id="WGM00908.1"/>
    </source>
</evidence>
<organism evidence="1 2">
    <name type="scientific">Arsenophonus nasoniae</name>
    <name type="common">son-killer infecting Nasonia vitripennis</name>
    <dbReference type="NCBI Taxonomy" id="638"/>
    <lineage>
        <taxon>Bacteria</taxon>
        <taxon>Pseudomonadati</taxon>
        <taxon>Pseudomonadota</taxon>
        <taxon>Gammaproteobacteria</taxon>
        <taxon>Enterobacterales</taxon>
        <taxon>Morganellaceae</taxon>
        <taxon>Arsenophonus</taxon>
    </lineage>
</organism>
<dbReference type="RefSeq" id="WP_280624450.1">
    <property type="nucleotide sequence ID" value="NZ_CP123504.1"/>
</dbReference>
<dbReference type="AlphaFoldDB" id="A0AA95KCV1"/>
<name>A0AA95KCV1_9GAMM</name>